<feature type="chain" id="PRO_5025579511" evidence="2">
    <location>
        <begin position="25"/>
        <end position="150"/>
    </location>
</feature>
<keyword evidence="4" id="KW-1185">Reference proteome</keyword>
<gene>
    <name evidence="3" type="ORF">HaLaN_20827</name>
</gene>
<dbReference type="Proteomes" id="UP000485058">
    <property type="component" value="Unassembled WGS sequence"/>
</dbReference>
<evidence type="ECO:0000313" key="4">
    <source>
        <dbReference type="Proteomes" id="UP000485058"/>
    </source>
</evidence>
<evidence type="ECO:0000256" key="2">
    <source>
        <dbReference type="SAM" id="SignalP"/>
    </source>
</evidence>
<dbReference type="AlphaFoldDB" id="A0A699ZM52"/>
<protein>
    <submittedName>
        <fullName evidence="3">Uncharacterized protein</fullName>
    </submittedName>
</protein>
<comment type="caution">
    <text evidence="3">The sequence shown here is derived from an EMBL/GenBank/DDBJ whole genome shotgun (WGS) entry which is preliminary data.</text>
</comment>
<evidence type="ECO:0000313" key="3">
    <source>
        <dbReference type="EMBL" id="GFH23241.1"/>
    </source>
</evidence>
<feature type="region of interest" description="Disordered" evidence="1">
    <location>
        <begin position="60"/>
        <end position="99"/>
    </location>
</feature>
<evidence type="ECO:0000256" key="1">
    <source>
        <dbReference type="SAM" id="MobiDB-lite"/>
    </source>
</evidence>
<name>A0A699ZM52_HAELA</name>
<dbReference type="EMBL" id="BLLF01002225">
    <property type="protein sequence ID" value="GFH23241.1"/>
    <property type="molecule type" value="Genomic_DNA"/>
</dbReference>
<keyword evidence="2" id="KW-0732">Signal</keyword>
<organism evidence="3 4">
    <name type="scientific">Haematococcus lacustris</name>
    <name type="common">Green alga</name>
    <name type="synonym">Haematococcus pluvialis</name>
    <dbReference type="NCBI Taxonomy" id="44745"/>
    <lineage>
        <taxon>Eukaryota</taxon>
        <taxon>Viridiplantae</taxon>
        <taxon>Chlorophyta</taxon>
        <taxon>core chlorophytes</taxon>
        <taxon>Chlorophyceae</taxon>
        <taxon>CS clade</taxon>
        <taxon>Chlamydomonadales</taxon>
        <taxon>Haematococcaceae</taxon>
        <taxon>Haematococcus</taxon>
    </lineage>
</organism>
<proteinExistence type="predicted"/>
<feature type="compositionally biased region" description="Polar residues" evidence="1">
    <location>
        <begin position="63"/>
        <end position="73"/>
    </location>
</feature>
<feature type="signal peptide" evidence="2">
    <location>
        <begin position="1"/>
        <end position="24"/>
    </location>
</feature>
<reference evidence="3 4" key="1">
    <citation type="submission" date="2020-02" db="EMBL/GenBank/DDBJ databases">
        <title>Draft genome sequence of Haematococcus lacustris strain NIES-144.</title>
        <authorList>
            <person name="Morimoto D."/>
            <person name="Nakagawa S."/>
            <person name="Yoshida T."/>
            <person name="Sawayama S."/>
        </authorList>
    </citation>
    <scope>NUCLEOTIDE SEQUENCE [LARGE SCALE GENOMIC DNA]</scope>
    <source>
        <strain evidence="3 4">NIES-144</strain>
    </source>
</reference>
<accession>A0A699ZM52</accession>
<sequence length="150" mass="16095">MLKAWPGHGLDLLKLITLRLRVAAQSQPAWRPACTIAIEPCATPLSSRTHLEHDYNIYKRGDTNSAAPHTAKSSIARGEEGPEPAVRRQVPAQPSGAAGDLQVQQEMAEEVADKARHTREVGGTCGVEGALLVFNLEVPPEFAPEALDTA</sequence>